<proteinExistence type="predicted"/>
<sequence>MITVSVMVIPAVFRLQIFLLEARWQALALIQAFLDTWRIPTPEIAIGSGHSGKAKGNRGNTADQ</sequence>
<evidence type="ECO:0000313" key="3">
    <source>
        <dbReference type="Proteomes" id="UP000035057"/>
    </source>
</evidence>
<accession>A0A072NJ08</accession>
<dbReference type="AlphaFoldDB" id="A0A072NJ08"/>
<name>A0A072NJ08_9GAMM</name>
<comment type="caution">
    <text evidence="2">The sequence shown here is derived from an EMBL/GenBank/DDBJ whole genome shotgun (WGS) entry which is preliminary data.</text>
</comment>
<evidence type="ECO:0000256" key="1">
    <source>
        <dbReference type="SAM" id="MobiDB-lite"/>
    </source>
</evidence>
<protein>
    <submittedName>
        <fullName evidence="2">Uncharacterized protein</fullName>
    </submittedName>
</protein>
<gene>
    <name evidence="2" type="ORF">D777_00113</name>
</gene>
<reference evidence="2 3" key="1">
    <citation type="submission" date="2012-12" db="EMBL/GenBank/DDBJ databases">
        <title>Genome assembly of Marinobacter sp. AK21.</title>
        <authorList>
            <person name="Khatri I."/>
            <person name="Kumar R."/>
            <person name="Vaidya B."/>
            <person name="Subramanian S."/>
            <person name="Pinnaka A."/>
        </authorList>
    </citation>
    <scope>NUCLEOTIDE SEQUENCE [LARGE SCALE GENOMIC DNA]</scope>
    <source>
        <strain evidence="2 3">AK21</strain>
    </source>
</reference>
<dbReference type="EMBL" id="ANIE01000001">
    <property type="protein sequence ID" value="KEF33105.1"/>
    <property type="molecule type" value="Genomic_DNA"/>
</dbReference>
<dbReference type="PATRIC" id="fig|1137280.3.peg.111"/>
<feature type="region of interest" description="Disordered" evidence="1">
    <location>
        <begin position="45"/>
        <end position="64"/>
    </location>
</feature>
<evidence type="ECO:0000313" key="2">
    <source>
        <dbReference type="EMBL" id="KEF33105.1"/>
    </source>
</evidence>
<keyword evidence="3" id="KW-1185">Reference proteome</keyword>
<organism evidence="2 3">
    <name type="scientific">Marinobacter nitratireducens</name>
    <dbReference type="NCBI Taxonomy" id="1137280"/>
    <lineage>
        <taxon>Bacteria</taxon>
        <taxon>Pseudomonadati</taxon>
        <taxon>Pseudomonadota</taxon>
        <taxon>Gammaproteobacteria</taxon>
        <taxon>Pseudomonadales</taxon>
        <taxon>Marinobacteraceae</taxon>
        <taxon>Marinobacter</taxon>
    </lineage>
</organism>
<dbReference type="Proteomes" id="UP000035057">
    <property type="component" value="Unassembled WGS sequence"/>
</dbReference>